<dbReference type="GO" id="GO:0005634">
    <property type="term" value="C:nucleus"/>
    <property type="evidence" value="ECO:0007669"/>
    <property type="project" value="UniProtKB-SubCell"/>
</dbReference>
<evidence type="ECO:0000313" key="13">
    <source>
        <dbReference type="Proteomes" id="UP000326396"/>
    </source>
</evidence>
<keyword evidence="9" id="KW-0175">Coiled coil</keyword>
<dbReference type="Gene3D" id="3.40.50.790">
    <property type="match status" value="1"/>
</dbReference>
<dbReference type="EMBL" id="SZYD01000011">
    <property type="protein sequence ID" value="KAD4888526.1"/>
    <property type="molecule type" value="Genomic_DNA"/>
</dbReference>
<dbReference type="AlphaFoldDB" id="A0A5N6NHF1"/>
<comment type="subcellular location">
    <subcellularLocation>
        <location evidence="1">Nucleus</location>
    </subcellularLocation>
</comment>
<dbReference type="PANTHER" id="PTHR36427">
    <property type="entry name" value="54S RIBOSOMAL PROTEIN L1, MITOCHONDRIAL"/>
    <property type="match status" value="1"/>
</dbReference>
<dbReference type="GO" id="GO:0005840">
    <property type="term" value="C:ribosome"/>
    <property type="evidence" value="ECO:0007669"/>
    <property type="project" value="UniProtKB-KW"/>
</dbReference>
<keyword evidence="3" id="KW-0689">Ribosomal protein</keyword>
<gene>
    <name evidence="12" type="ORF">E3N88_20599</name>
</gene>
<comment type="similarity">
    <text evidence="2">Belongs to the universal ribosomal protein uL1 family.</text>
</comment>
<dbReference type="PANTHER" id="PTHR36427:SF4">
    <property type="entry name" value="RIBOSOMAL PROTEIN L1P_L10E FAMILY"/>
    <property type="match status" value="1"/>
</dbReference>
<protein>
    <recommendedName>
        <fullName evidence="8">CL1</fullName>
    </recommendedName>
</protein>
<dbReference type="Pfam" id="PF10497">
    <property type="entry name" value="zf-4CXXC_R1"/>
    <property type="match status" value="1"/>
</dbReference>
<dbReference type="OrthoDB" id="298344at2759"/>
<evidence type="ECO:0000259" key="11">
    <source>
        <dbReference type="Pfam" id="PF10497"/>
    </source>
</evidence>
<dbReference type="InterPro" id="IPR028364">
    <property type="entry name" value="Ribosomal_uL1/biogenesis"/>
</dbReference>
<feature type="region of interest" description="Disordered" evidence="10">
    <location>
        <begin position="83"/>
        <end position="103"/>
    </location>
</feature>
<dbReference type="InterPro" id="IPR016095">
    <property type="entry name" value="Ribosomal_uL1_3-a/b-sand"/>
</dbReference>
<dbReference type="FunFam" id="3.40.50.790:FF:000001">
    <property type="entry name" value="50S ribosomal protein L1"/>
    <property type="match status" value="1"/>
</dbReference>
<organism evidence="12 13">
    <name type="scientific">Mikania micrantha</name>
    <name type="common">bitter vine</name>
    <dbReference type="NCBI Taxonomy" id="192012"/>
    <lineage>
        <taxon>Eukaryota</taxon>
        <taxon>Viridiplantae</taxon>
        <taxon>Streptophyta</taxon>
        <taxon>Embryophyta</taxon>
        <taxon>Tracheophyta</taxon>
        <taxon>Spermatophyta</taxon>
        <taxon>Magnoliopsida</taxon>
        <taxon>eudicotyledons</taxon>
        <taxon>Gunneridae</taxon>
        <taxon>Pentapetalae</taxon>
        <taxon>asterids</taxon>
        <taxon>campanulids</taxon>
        <taxon>Asterales</taxon>
        <taxon>Asteraceae</taxon>
        <taxon>Asteroideae</taxon>
        <taxon>Heliantheae alliance</taxon>
        <taxon>Eupatorieae</taxon>
        <taxon>Mikania</taxon>
    </lineage>
</organism>
<dbReference type="Proteomes" id="UP000326396">
    <property type="component" value="Linkage Group LG19"/>
</dbReference>
<evidence type="ECO:0000256" key="7">
    <source>
        <dbReference type="ARBA" id="ARBA00023274"/>
    </source>
</evidence>
<evidence type="ECO:0000313" key="12">
    <source>
        <dbReference type="EMBL" id="KAD4888526.1"/>
    </source>
</evidence>
<reference evidence="12 13" key="1">
    <citation type="submission" date="2019-05" db="EMBL/GenBank/DDBJ databases">
        <title>Mikania micrantha, genome provides insights into the molecular mechanism of rapid growth.</title>
        <authorList>
            <person name="Liu B."/>
        </authorList>
    </citation>
    <scope>NUCLEOTIDE SEQUENCE [LARGE SCALE GENOMIC DNA]</scope>
    <source>
        <strain evidence="12">NLD-2019</strain>
        <tissue evidence="12">Leaf</tissue>
    </source>
</reference>
<dbReference type="InterPro" id="IPR023674">
    <property type="entry name" value="Ribosomal_uL1-like"/>
</dbReference>
<dbReference type="InterPro" id="IPR018866">
    <property type="entry name" value="Znf-4CXXC_R1"/>
</dbReference>
<evidence type="ECO:0000256" key="5">
    <source>
        <dbReference type="ARBA" id="ARBA00023163"/>
    </source>
</evidence>
<keyword evidence="13" id="KW-1185">Reference proteome</keyword>
<evidence type="ECO:0000256" key="4">
    <source>
        <dbReference type="ARBA" id="ARBA00023015"/>
    </source>
</evidence>
<feature type="domain" description="Zinc-finger" evidence="11">
    <location>
        <begin position="136"/>
        <end position="227"/>
    </location>
</feature>
<dbReference type="CDD" id="cd00403">
    <property type="entry name" value="Ribosomal_L1"/>
    <property type="match status" value="1"/>
</dbReference>
<keyword evidence="4" id="KW-0805">Transcription regulation</keyword>
<proteinExistence type="inferred from homology"/>
<evidence type="ECO:0000256" key="2">
    <source>
        <dbReference type="ARBA" id="ARBA00010531"/>
    </source>
</evidence>
<keyword evidence="5" id="KW-0804">Transcription</keyword>
<evidence type="ECO:0000256" key="8">
    <source>
        <dbReference type="ARBA" id="ARBA00082680"/>
    </source>
</evidence>
<comment type="caution">
    <text evidence="12">The sequence shown here is derived from an EMBL/GenBank/DDBJ whole genome shotgun (WGS) entry which is preliminary data.</text>
</comment>
<dbReference type="GO" id="GO:1990904">
    <property type="term" value="C:ribonucleoprotein complex"/>
    <property type="evidence" value="ECO:0007669"/>
    <property type="project" value="UniProtKB-KW"/>
</dbReference>
<name>A0A5N6NHF1_9ASTR</name>
<evidence type="ECO:0000256" key="1">
    <source>
        <dbReference type="ARBA" id="ARBA00004123"/>
    </source>
</evidence>
<evidence type="ECO:0000256" key="10">
    <source>
        <dbReference type="SAM" id="MobiDB-lite"/>
    </source>
</evidence>
<keyword evidence="7" id="KW-0687">Ribonucleoprotein</keyword>
<dbReference type="Gene3D" id="3.30.190.20">
    <property type="match status" value="1"/>
</dbReference>
<evidence type="ECO:0000256" key="9">
    <source>
        <dbReference type="SAM" id="Coils"/>
    </source>
</evidence>
<dbReference type="Pfam" id="PF00687">
    <property type="entry name" value="Ribosomal_L1"/>
    <property type="match status" value="1"/>
</dbReference>
<sequence>MGRIPTKIDYENIRNVRISENQARLASLGLQKTISDLRSMTTPVKSPKKKHVKVDYSSLPLRRSNRLKQINPSSSAGMISTRRSIRLPPDLSPNGDVDEETEKRPANAPFVDVRLCHSPEISSERRCMSKGRGSIYDPVFGICCHFCRQKKLCGEEDCKRCNDLDVDKPCLGKTDCSVCHSTNGVLCRACLKIRYGEEIEDVRNNKQWKCPHCIEEEGTKPYWICNRYQHHHFMLFVLEEAKDAANWDCHIQRVAPLPEDKVQDAAGDIERTNEEMEAERRKIEAENPIMRRLFRVEEQTVPFPTFLKAEQRQNNKGQKVVHGLKEAVQLVKANAKRNFDETLEAHVKLAVDLRRTDLKLSGSLSLPHGSGKALRVAVFAEGAAADEARAAGADLVGGEDLIEGIKNGSINIKDIDKCIAMPQLMPRIGKEISKKLNRLTPNARDGSVTTDISRAVKEAKKNITFKKDKSAIVHVGLGKVSFTEEALCENVGAFVNALLLAKPAGLKKSSKYAGYVNTFHICSTMGPSFPVSIQSLSIAADRYTKLQMR</sequence>
<evidence type="ECO:0000256" key="6">
    <source>
        <dbReference type="ARBA" id="ARBA00023242"/>
    </source>
</evidence>
<keyword evidence="6" id="KW-0539">Nucleus</keyword>
<evidence type="ECO:0000256" key="3">
    <source>
        <dbReference type="ARBA" id="ARBA00022980"/>
    </source>
</evidence>
<feature type="coiled-coil region" evidence="9">
    <location>
        <begin position="259"/>
        <end position="293"/>
    </location>
</feature>
<accession>A0A5N6NHF1</accession>
<dbReference type="SUPFAM" id="SSF56808">
    <property type="entry name" value="Ribosomal protein L1"/>
    <property type="match status" value="1"/>
</dbReference>